<dbReference type="InterPro" id="IPR050626">
    <property type="entry name" value="Peptidase_M16"/>
</dbReference>
<dbReference type="AlphaFoldDB" id="A0A6U4M6D2"/>
<keyword evidence="4" id="KW-0378">Hydrolase</keyword>
<evidence type="ECO:0000259" key="9">
    <source>
        <dbReference type="Pfam" id="PF05193"/>
    </source>
</evidence>
<evidence type="ECO:0000256" key="4">
    <source>
        <dbReference type="ARBA" id="ARBA00022801"/>
    </source>
</evidence>
<dbReference type="PANTHER" id="PTHR43690">
    <property type="entry name" value="NARDILYSIN"/>
    <property type="match status" value="1"/>
</dbReference>
<evidence type="ECO:0000256" key="5">
    <source>
        <dbReference type="ARBA" id="ARBA00022833"/>
    </source>
</evidence>
<gene>
    <name evidence="10" type="ORF">HAND1043_LOCUS10628</name>
</gene>
<evidence type="ECO:0000256" key="6">
    <source>
        <dbReference type="ARBA" id="ARBA00023049"/>
    </source>
</evidence>
<keyword evidence="6" id="KW-0482">Metalloprotease</keyword>
<name>A0A6U4M6D2_HEMAN</name>
<dbReference type="GO" id="GO:0004222">
    <property type="term" value="F:metalloendopeptidase activity"/>
    <property type="evidence" value="ECO:0007669"/>
    <property type="project" value="InterPro"/>
</dbReference>
<organism evidence="10">
    <name type="scientific">Hemiselmis andersenii</name>
    <name type="common">Cryptophyte alga</name>
    <dbReference type="NCBI Taxonomy" id="464988"/>
    <lineage>
        <taxon>Eukaryota</taxon>
        <taxon>Cryptophyceae</taxon>
        <taxon>Cryptomonadales</taxon>
        <taxon>Hemiselmidaceae</taxon>
        <taxon>Hemiselmis</taxon>
    </lineage>
</organism>
<proteinExistence type="inferred from homology"/>
<evidence type="ECO:0000256" key="2">
    <source>
        <dbReference type="ARBA" id="ARBA00022670"/>
    </source>
</evidence>
<keyword evidence="5" id="KW-0862">Zinc</keyword>
<evidence type="ECO:0000313" key="10">
    <source>
        <dbReference type="EMBL" id="CAD8744133.1"/>
    </source>
</evidence>
<dbReference type="Pfam" id="PF05193">
    <property type="entry name" value="Peptidase_M16_C"/>
    <property type="match status" value="2"/>
</dbReference>
<dbReference type="InterPro" id="IPR007863">
    <property type="entry name" value="Peptidase_M16_C"/>
</dbReference>
<evidence type="ECO:0008006" key="11">
    <source>
        <dbReference type="Google" id="ProtNLM"/>
    </source>
</evidence>
<evidence type="ECO:0000259" key="8">
    <source>
        <dbReference type="Pfam" id="PF00675"/>
    </source>
</evidence>
<protein>
    <recommendedName>
        <fullName evidence="11">Peptidase M16 N-terminal domain-containing protein</fullName>
    </recommendedName>
</protein>
<feature type="domain" description="Peptidase M16 C-terminal" evidence="9">
    <location>
        <begin position="894"/>
        <end position="1104"/>
    </location>
</feature>
<feature type="domain" description="Peptidase M16 C-terminal" evidence="9">
    <location>
        <begin position="373"/>
        <end position="575"/>
    </location>
</feature>
<feature type="domain" description="Peptidase M16 N-terminal" evidence="8">
    <location>
        <begin position="165"/>
        <end position="248"/>
    </location>
</feature>
<dbReference type="Pfam" id="PF00675">
    <property type="entry name" value="Peptidase_M16"/>
    <property type="match status" value="1"/>
</dbReference>
<dbReference type="InterPro" id="IPR001431">
    <property type="entry name" value="Pept_M16_Zn_BS"/>
</dbReference>
<accession>A0A6U4M6D2</accession>
<dbReference type="InterPro" id="IPR011249">
    <property type="entry name" value="Metalloenz_LuxS/M16"/>
</dbReference>
<dbReference type="GO" id="GO:0046872">
    <property type="term" value="F:metal ion binding"/>
    <property type="evidence" value="ECO:0007669"/>
    <property type="project" value="UniProtKB-KW"/>
</dbReference>
<dbReference type="SUPFAM" id="SSF63411">
    <property type="entry name" value="LuxS/MPP-like metallohydrolase"/>
    <property type="match status" value="4"/>
</dbReference>
<dbReference type="InterPro" id="IPR011765">
    <property type="entry name" value="Pept_M16_N"/>
</dbReference>
<dbReference type="Gene3D" id="3.30.830.10">
    <property type="entry name" value="Metalloenzyme, LuxS/M16 peptidase-like"/>
    <property type="match status" value="4"/>
</dbReference>
<evidence type="ECO:0000256" key="7">
    <source>
        <dbReference type="RuleBase" id="RU004447"/>
    </source>
</evidence>
<evidence type="ECO:0000256" key="3">
    <source>
        <dbReference type="ARBA" id="ARBA00022723"/>
    </source>
</evidence>
<dbReference type="PANTHER" id="PTHR43690:SF33">
    <property type="entry name" value="STROMAL PROCESSING PEPTIDASE, CHLOROPLASTIC"/>
    <property type="match status" value="1"/>
</dbReference>
<sequence>MRKAMRVQATSVVKVAPTTATRKGEATKAALGTPDRILKGSSHTFRASTRARLSVSSAVAAVLLLTPSSAAFINPYSPPSSASVPPLRLNSRQPPPWWRAIAVRAGRICGGPLGLRSVASANAHLSTPSRLTSTSAFSEVEGDVLLKQHSKVLSGGLPNGMRYCIMENGKPQKRFYANLEVHVGSVDETEREQGIAHYLEHMVFLGTEKYPSNKDMKKLFTRLGMEFNADANAYTDFRSTVYTFSAPTRGKAERVEVGGGAALFGSQTGMSTAGTAMAKHEEEDAEGGKDDSSMVPDDSDNVELVLDLLHQMMFKAKIEQSSVDSERGAILSELRDRNTISTRVAMEYYKLTHGDTVLPSRFPIGKEDLVKTFTSEQVRAFYKRHYKPEACTLYIAGDFDSKQVESTIHSVFGQQTGQEGTESWASPNPEPCMWEFKGAEVTHAFHKLGPGSGGKVHVVENDQITDFGVVFSLKEPFTSTRTMSELYESVLDTIVGIALELRVRALKLSSAEPKFQGISWSYSATGRESCSSNSFSVNALPKNWKQAVSIATEEVKRLELFGVTESELAQAKQAMRNSLSHQSQQKDSQTSSTWLTQIMQMVQDQDQLMDPGEKERVANEAMDKVTVRDVNQRAAVLFKMITEFPDSELAAGSSAFVSVPTNWDGHEAFSEDGLKKVMTEAMQNVEAPEDAMVPDELLPHEQVMKLAKEMPPKFAKLERDETTGLTMGKFENGLMFTHRKNTQRPNEVTIRITAVGGRALEQKGTSGAAIAGLACWLNGGAGGHSAETISRFMTLHQLRHDASCGTESLTFDIKVPTTIEGNLRRALGLTRLFLTQPDFSEKALERYKQRNERHYKTIFKSLERSTASRFFSQLMTQEDGWKLKELEPAIVNALTVEDVRELVMQQWSPANMEIAISGDFEAEELEAELSSYFGTLPPGQGKQVWEGKMGDYFSMELAKGSVYDDSTTVHDDVSRSYTVMGFPSTNRWGILKSAGLSIDADSYTVPETLADGSPYDAKMHVNRCLSLAADMMSNVLFEEIRTQKGLVYGIRFALKPYKHAKSGVATISFMPKNETLDESVEAVKAVLKRITTEGFVESDFEGVKGPLVTKARESALTNGLWIVLMEDLQSPYNPKDLHSITNVPEHYEAIQLHHVNEVVKRCWSHCIDELTVCVGNSGPDLASSLELERGGSE</sequence>
<comment type="similarity">
    <text evidence="1 7">Belongs to the peptidase M16 family.</text>
</comment>
<evidence type="ECO:0000256" key="1">
    <source>
        <dbReference type="ARBA" id="ARBA00007261"/>
    </source>
</evidence>
<dbReference type="EMBL" id="HBFK01017208">
    <property type="protein sequence ID" value="CAD8744133.1"/>
    <property type="molecule type" value="Transcribed_RNA"/>
</dbReference>
<keyword evidence="2" id="KW-0645">Protease</keyword>
<keyword evidence="3" id="KW-0479">Metal-binding</keyword>
<dbReference type="GO" id="GO:0006508">
    <property type="term" value="P:proteolysis"/>
    <property type="evidence" value="ECO:0007669"/>
    <property type="project" value="UniProtKB-KW"/>
</dbReference>
<reference evidence="10" key="1">
    <citation type="submission" date="2021-01" db="EMBL/GenBank/DDBJ databases">
        <authorList>
            <person name="Corre E."/>
            <person name="Pelletier E."/>
            <person name="Niang G."/>
            <person name="Scheremetjew M."/>
            <person name="Finn R."/>
            <person name="Kale V."/>
            <person name="Holt S."/>
            <person name="Cochrane G."/>
            <person name="Meng A."/>
            <person name="Brown T."/>
            <person name="Cohen L."/>
        </authorList>
    </citation>
    <scope>NUCLEOTIDE SEQUENCE</scope>
    <source>
        <strain evidence="10">CCMP441</strain>
    </source>
</reference>
<dbReference type="PROSITE" id="PS00143">
    <property type="entry name" value="INSULINASE"/>
    <property type="match status" value="1"/>
</dbReference>